<dbReference type="SUPFAM" id="SSF53756">
    <property type="entry name" value="UDP-Glycosyltransferase/glycogen phosphorylase"/>
    <property type="match status" value="1"/>
</dbReference>
<evidence type="ECO:0000313" key="3">
    <source>
        <dbReference type="EMBL" id="SDY63132.1"/>
    </source>
</evidence>
<reference evidence="3 4" key="1">
    <citation type="submission" date="2016-10" db="EMBL/GenBank/DDBJ databases">
        <authorList>
            <person name="Varghese N."/>
            <person name="Submissions S."/>
        </authorList>
    </citation>
    <scope>NUCLEOTIDE SEQUENCE [LARGE SCALE GENOMIC DNA]</scope>
    <source>
        <strain evidence="3 4">DSM 17997</strain>
    </source>
</reference>
<organism evidence="3 4">
    <name type="scientific">Rhodonellum ikkaensis</name>
    <dbReference type="NCBI Taxonomy" id="336829"/>
    <lineage>
        <taxon>Bacteria</taxon>
        <taxon>Pseudomonadati</taxon>
        <taxon>Bacteroidota</taxon>
        <taxon>Cytophagia</taxon>
        <taxon>Cytophagales</taxon>
        <taxon>Cytophagaceae</taxon>
        <taxon>Rhodonellum</taxon>
    </lineage>
</organism>
<name>A0A1H3LFD3_9BACT</name>
<accession>A0A1H3LFD3</accession>
<protein>
    <submittedName>
        <fullName evidence="3">Glycosyltransferase involved in cell wall bisynthesis</fullName>
    </submittedName>
</protein>
<evidence type="ECO:0000259" key="2">
    <source>
        <dbReference type="Pfam" id="PF00534"/>
    </source>
</evidence>
<gene>
    <name evidence="3" type="ORF">SAMN05444412_10237</name>
</gene>
<dbReference type="EMBL" id="FNQC01000002">
    <property type="protein sequence ID" value="SDY63132.1"/>
    <property type="molecule type" value="Genomic_DNA"/>
</dbReference>
<dbReference type="InterPro" id="IPR001296">
    <property type="entry name" value="Glyco_trans_1"/>
</dbReference>
<dbReference type="Gene3D" id="3.40.50.2000">
    <property type="entry name" value="Glycogen Phosphorylase B"/>
    <property type="match status" value="2"/>
</dbReference>
<dbReference type="PANTHER" id="PTHR46401:SF2">
    <property type="entry name" value="GLYCOSYLTRANSFERASE WBBK-RELATED"/>
    <property type="match status" value="1"/>
</dbReference>
<evidence type="ECO:0000256" key="1">
    <source>
        <dbReference type="ARBA" id="ARBA00022679"/>
    </source>
</evidence>
<dbReference type="CDD" id="cd03809">
    <property type="entry name" value="GT4_MtfB-like"/>
    <property type="match status" value="1"/>
</dbReference>
<evidence type="ECO:0000313" key="4">
    <source>
        <dbReference type="Proteomes" id="UP000199663"/>
    </source>
</evidence>
<comment type="caution">
    <text evidence="3">The sequence shown here is derived from an EMBL/GenBank/DDBJ whole genome shotgun (WGS) entry which is preliminary data.</text>
</comment>
<feature type="domain" description="Glycosyl transferase family 1" evidence="2">
    <location>
        <begin position="193"/>
        <end position="352"/>
    </location>
</feature>
<dbReference type="Pfam" id="PF00534">
    <property type="entry name" value="Glycos_transf_1"/>
    <property type="match status" value="1"/>
</dbReference>
<dbReference type="Proteomes" id="UP000199663">
    <property type="component" value="Unassembled WGS sequence"/>
</dbReference>
<keyword evidence="4" id="KW-1185">Reference proteome</keyword>
<dbReference type="RefSeq" id="WP_019596408.1">
    <property type="nucleotide sequence ID" value="NZ_FNQC01000002.1"/>
</dbReference>
<keyword evidence="1" id="KW-0808">Transferase</keyword>
<proteinExistence type="predicted"/>
<dbReference type="PANTHER" id="PTHR46401">
    <property type="entry name" value="GLYCOSYLTRANSFERASE WBBK-RELATED"/>
    <property type="match status" value="1"/>
</dbReference>
<sequence length="371" mass="43163">MKRKVLVDLFYLNTALTGIKTYMVEFCQAVLENEEKEIQYIFTHDFQKQANKSTFRGNVAYWKKLYYHLYYFFWKQVLLPFRVWKEKPDVLICFDFLAPVIPLPTKKLVVVHDAFFWQMPQNYNAIWRKYFLKMFFWGIKGNTTLITTSNYSKNSLQRIAGITNPINVIYQCPKLLPETPETDVIALHDLHRQSFFLHVGSFDRRKLLPVLVQAFGIFDQKYPEKLKLVLAGEKGLSTNLDDYQKVVDKIKELNLEGKVIMTGFLSDESVKTLYKNALAYVFPSSNEGFGIPIIEAMCNGLPVILSDQEALVEVAGGAGLITGMGDFQDLAMAMETVYIRPEFCIQMIEKGYLRKNEFTRKAFYKEFRKHL</sequence>